<feature type="region of interest" description="Disordered" evidence="1">
    <location>
        <begin position="27"/>
        <end position="73"/>
    </location>
</feature>
<evidence type="ECO:0000313" key="2">
    <source>
        <dbReference type="EMBL" id="VVA99116.1"/>
    </source>
</evidence>
<evidence type="ECO:0000313" key="3">
    <source>
        <dbReference type="Proteomes" id="UP000489600"/>
    </source>
</evidence>
<accession>A0A565BE28</accession>
<gene>
    <name evidence="2" type="ORF">ANE_LOCUS9561</name>
</gene>
<sequence>MTRLREEKKRRWILLREEPAVETVERREEPAVETVERREEEETPSVVTRMSDGAKRRGEVFCGEKEEKKENLG</sequence>
<feature type="compositionally biased region" description="Basic and acidic residues" evidence="1">
    <location>
        <begin position="27"/>
        <end position="40"/>
    </location>
</feature>
<keyword evidence="3" id="KW-1185">Reference proteome</keyword>
<feature type="compositionally biased region" description="Basic and acidic residues" evidence="1">
    <location>
        <begin position="52"/>
        <end position="73"/>
    </location>
</feature>
<dbReference type="EMBL" id="CABITT030000003">
    <property type="protein sequence ID" value="VVA99116.1"/>
    <property type="molecule type" value="Genomic_DNA"/>
</dbReference>
<organism evidence="2 3">
    <name type="scientific">Arabis nemorensis</name>
    <dbReference type="NCBI Taxonomy" id="586526"/>
    <lineage>
        <taxon>Eukaryota</taxon>
        <taxon>Viridiplantae</taxon>
        <taxon>Streptophyta</taxon>
        <taxon>Embryophyta</taxon>
        <taxon>Tracheophyta</taxon>
        <taxon>Spermatophyta</taxon>
        <taxon>Magnoliopsida</taxon>
        <taxon>eudicotyledons</taxon>
        <taxon>Gunneridae</taxon>
        <taxon>Pentapetalae</taxon>
        <taxon>rosids</taxon>
        <taxon>malvids</taxon>
        <taxon>Brassicales</taxon>
        <taxon>Brassicaceae</taxon>
        <taxon>Arabideae</taxon>
        <taxon>Arabis</taxon>
    </lineage>
</organism>
<reference evidence="2" key="1">
    <citation type="submission" date="2019-07" db="EMBL/GenBank/DDBJ databases">
        <authorList>
            <person name="Dittberner H."/>
        </authorList>
    </citation>
    <scope>NUCLEOTIDE SEQUENCE [LARGE SCALE GENOMIC DNA]</scope>
</reference>
<evidence type="ECO:0000256" key="1">
    <source>
        <dbReference type="SAM" id="MobiDB-lite"/>
    </source>
</evidence>
<comment type="caution">
    <text evidence="2">The sequence shown here is derived from an EMBL/GenBank/DDBJ whole genome shotgun (WGS) entry which is preliminary data.</text>
</comment>
<name>A0A565BE28_9BRAS</name>
<dbReference type="Proteomes" id="UP000489600">
    <property type="component" value="Unassembled WGS sequence"/>
</dbReference>
<proteinExistence type="predicted"/>
<dbReference type="AlphaFoldDB" id="A0A565BE28"/>
<protein>
    <submittedName>
        <fullName evidence="2">Uncharacterized protein</fullName>
    </submittedName>
</protein>